<keyword evidence="4" id="KW-1000">Mitochondrion outer membrane</keyword>
<dbReference type="AlphaFoldDB" id="A0A504YMY8"/>
<reference evidence="6 7" key="1">
    <citation type="submission" date="2019-04" db="EMBL/GenBank/DDBJ databases">
        <title>Annotation for the trematode Fasciola gigantica.</title>
        <authorList>
            <person name="Choi Y.-J."/>
        </authorList>
    </citation>
    <scope>NUCLEOTIDE SEQUENCE [LARGE SCALE GENOMIC DNA]</scope>
    <source>
        <strain evidence="6">Uganda_cow_1</strain>
    </source>
</reference>
<organism evidence="6 7">
    <name type="scientific">Fasciola gigantica</name>
    <name type="common">Giant liver fluke</name>
    <dbReference type="NCBI Taxonomy" id="46835"/>
    <lineage>
        <taxon>Eukaryota</taxon>
        <taxon>Metazoa</taxon>
        <taxon>Spiralia</taxon>
        <taxon>Lophotrochozoa</taxon>
        <taxon>Platyhelminthes</taxon>
        <taxon>Trematoda</taxon>
        <taxon>Digenea</taxon>
        <taxon>Plagiorchiida</taxon>
        <taxon>Echinostomata</taxon>
        <taxon>Echinostomatoidea</taxon>
        <taxon>Fasciolidae</taxon>
        <taxon>Fasciola</taxon>
    </lineage>
</organism>
<keyword evidence="3" id="KW-0812">Transmembrane</keyword>
<dbReference type="InterPro" id="IPR023614">
    <property type="entry name" value="Porin_dom_sf"/>
</dbReference>
<dbReference type="GO" id="GO:0046930">
    <property type="term" value="C:pore complex"/>
    <property type="evidence" value="ECO:0007669"/>
    <property type="project" value="UniProtKB-KW"/>
</dbReference>
<dbReference type="STRING" id="46835.A0A504YMY8"/>
<comment type="subcellular location">
    <subcellularLocation>
        <location evidence="1">Mitochondrion outer membrane</location>
    </subcellularLocation>
</comment>
<gene>
    <name evidence="6" type="ORF">FGIG_08900</name>
</gene>
<keyword evidence="3" id="KW-1134">Transmembrane beta strand</keyword>
<evidence type="ECO:0000256" key="3">
    <source>
        <dbReference type="ARBA" id="ARBA00022452"/>
    </source>
</evidence>
<proteinExistence type="inferred from homology"/>
<dbReference type="PANTHER" id="PTHR11743">
    <property type="entry name" value="VOLTAGE-DEPENDENT ANION-SELECTIVE CHANNEL"/>
    <property type="match status" value="1"/>
</dbReference>
<dbReference type="GO" id="GO:0008308">
    <property type="term" value="F:voltage-gated monoatomic anion channel activity"/>
    <property type="evidence" value="ECO:0007669"/>
    <property type="project" value="InterPro"/>
</dbReference>
<dbReference type="GO" id="GO:0015288">
    <property type="term" value="F:porin activity"/>
    <property type="evidence" value="ECO:0007669"/>
    <property type="project" value="UniProtKB-KW"/>
</dbReference>
<dbReference type="Gene3D" id="2.40.160.10">
    <property type="entry name" value="Porin"/>
    <property type="match status" value="1"/>
</dbReference>
<evidence type="ECO:0000313" key="7">
    <source>
        <dbReference type="Proteomes" id="UP000316759"/>
    </source>
</evidence>
<keyword evidence="4" id="KW-0496">Mitochondrion</keyword>
<dbReference type="InterPro" id="IPR001925">
    <property type="entry name" value="Porin_Euk"/>
</dbReference>
<keyword evidence="5" id="KW-0406">Ion transport</keyword>
<dbReference type="OrthoDB" id="7827681at2759"/>
<evidence type="ECO:0000256" key="2">
    <source>
        <dbReference type="ARBA" id="ARBA00007780"/>
    </source>
</evidence>
<keyword evidence="5" id="KW-0813">Transport</keyword>
<comment type="similarity">
    <text evidence="2">Belongs to the eukaryotic mitochondrial porin family.</text>
</comment>
<evidence type="ECO:0000256" key="1">
    <source>
        <dbReference type="ARBA" id="ARBA00004294"/>
    </source>
</evidence>
<dbReference type="Pfam" id="PF01459">
    <property type="entry name" value="Porin_3"/>
    <property type="match status" value="1"/>
</dbReference>
<sequence>MVTSFKDLGSSARELFDKHFKYGFVNFDFKTKTKNDIAVNCGGKHDTKSQQITGYLESKLKPTKGVSIKTKVDSNWVVVTDVEVEKKVHEGLSHNALATVETESGKKSLQLKNKFKNDMVNVGLDMDFHSKYPQMTGSFVVPVPHFEAFVLGAQGTIDTEPFKLKKHVYTLGFKQDDLRLTASLIDHANIDLSVYQEHKNMEMAFKVGWKKETRESSFAAALQYKISSKSKVKVKIDNNCMVGLMYKLKLDSDTKVYLCSEFDGKNLESGGHRYGLQFSYGD</sequence>
<keyword evidence="7" id="KW-1185">Reference proteome</keyword>
<dbReference type="GO" id="GO:0005741">
    <property type="term" value="C:mitochondrial outer membrane"/>
    <property type="evidence" value="ECO:0007669"/>
    <property type="project" value="UniProtKB-SubCell"/>
</dbReference>
<dbReference type="CDD" id="cd07306">
    <property type="entry name" value="Porin3_VDAC"/>
    <property type="match status" value="1"/>
</dbReference>
<name>A0A504YMY8_FASGI</name>
<comment type="caution">
    <text evidence="6">The sequence shown here is derived from an EMBL/GenBank/DDBJ whole genome shotgun (WGS) entry which is preliminary data.</text>
</comment>
<evidence type="ECO:0000256" key="4">
    <source>
        <dbReference type="ARBA" id="ARBA00022787"/>
    </source>
</evidence>
<accession>A0A504YMY8</accession>
<keyword evidence="5" id="KW-0626">Porin</keyword>
<dbReference type="PANTHER" id="PTHR11743:SF70">
    <property type="entry name" value="GH26960P-RELATED"/>
    <property type="match status" value="1"/>
</dbReference>
<dbReference type="InterPro" id="IPR027246">
    <property type="entry name" value="Porin_Euk/Tom40"/>
</dbReference>
<protein>
    <submittedName>
        <fullName evidence="6">Voltage-dependent anion-selective channel protein 2</fullName>
    </submittedName>
</protein>
<evidence type="ECO:0000313" key="6">
    <source>
        <dbReference type="EMBL" id="TPP61719.1"/>
    </source>
</evidence>
<dbReference type="Proteomes" id="UP000316759">
    <property type="component" value="Unassembled WGS sequence"/>
</dbReference>
<evidence type="ECO:0000256" key="5">
    <source>
        <dbReference type="ARBA" id="ARBA00023114"/>
    </source>
</evidence>
<keyword evidence="3" id="KW-0472">Membrane</keyword>
<dbReference type="EMBL" id="SUNJ01007803">
    <property type="protein sequence ID" value="TPP61719.1"/>
    <property type="molecule type" value="Genomic_DNA"/>
</dbReference>